<dbReference type="Gene3D" id="2.60.260.20">
    <property type="entry name" value="Urease metallochaperone UreE, N-terminal domain"/>
    <property type="match status" value="2"/>
</dbReference>
<dbReference type="NCBIfam" id="NF008035">
    <property type="entry name" value="PRK10767.1"/>
    <property type="match status" value="1"/>
</dbReference>
<evidence type="ECO:0000256" key="7">
    <source>
        <dbReference type="ARBA" id="ARBA00023186"/>
    </source>
</evidence>
<feature type="binding site" evidence="8">
    <location>
        <position position="166"/>
    </location>
    <ligand>
        <name>Zn(2+)</name>
        <dbReference type="ChEBI" id="CHEBI:29105"/>
        <label>2</label>
    </ligand>
</feature>
<dbReference type="AlphaFoldDB" id="A0A2J6WNS2"/>
<dbReference type="HAMAP" id="MF_01152">
    <property type="entry name" value="DnaJ"/>
    <property type="match status" value="1"/>
</dbReference>
<dbReference type="InterPro" id="IPR018253">
    <property type="entry name" value="DnaJ_domain_CS"/>
</dbReference>
<dbReference type="GO" id="GO:0006260">
    <property type="term" value="P:DNA replication"/>
    <property type="evidence" value="ECO:0007669"/>
    <property type="project" value="UniProtKB-KW"/>
</dbReference>
<dbReference type="CDD" id="cd10747">
    <property type="entry name" value="DnaJ_C"/>
    <property type="match status" value="1"/>
</dbReference>
<feature type="binding site" evidence="8">
    <location>
        <position position="191"/>
    </location>
    <ligand>
        <name>Zn(2+)</name>
        <dbReference type="ChEBI" id="CHEBI:29105"/>
        <label>2</label>
    </ligand>
</feature>
<comment type="subunit">
    <text evidence="8">Homodimer.</text>
</comment>
<feature type="binding site" evidence="8">
    <location>
        <position position="202"/>
    </location>
    <ligand>
        <name>Zn(2+)</name>
        <dbReference type="ChEBI" id="CHEBI:29105"/>
        <label>1</label>
    </ligand>
</feature>
<feature type="binding site" evidence="8">
    <location>
        <position position="153"/>
    </location>
    <ligand>
        <name>Zn(2+)</name>
        <dbReference type="ChEBI" id="CHEBI:29105"/>
        <label>1</label>
    </ligand>
</feature>
<protein>
    <recommendedName>
        <fullName evidence="8">Chaperone protein DnaJ</fullName>
    </recommendedName>
</protein>
<comment type="domain">
    <text evidence="8">The J domain is necessary and sufficient to stimulate DnaK ATPase activity. Zinc center 1 plays an important role in the autonomous, DnaK-independent chaperone activity of DnaJ. Zinc center 2 is essential for interaction with DnaK and for DnaJ activity.</text>
</comment>
<feature type="binding site" evidence="8">
    <location>
        <position position="156"/>
    </location>
    <ligand>
        <name>Zn(2+)</name>
        <dbReference type="ChEBI" id="CHEBI:29105"/>
        <label>1</label>
    </ligand>
</feature>
<dbReference type="PROSITE" id="PS00636">
    <property type="entry name" value="DNAJ_1"/>
    <property type="match status" value="1"/>
</dbReference>
<feature type="binding site" evidence="8">
    <location>
        <position position="205"/>
    </location>
    <ligand>
        <name>Zn(2+)</name>
        <dbReference type="ChEBI" id="CHEBI:29105"/>
        <label>1</label>
    </ligand>
</feature>
<evidence type="ECO:0000256" key="1">
    <source>
        <dbReference type="ARBA" id="ARBA00022705"/>
    </source>
</evidence>
<dbReference type="GO" id="GO:0008270">
    <property type="term" value="F:zinc ion binding"/>
    <property type="evidence" value="ECO:0007669"/>
    <property type="project" value="UniProtKB-UniRule"/>
</dbReference>
<dbReference type="NCBIfam" id="TIGR02349">
    <property type="entry name" value="DnaJ_bact"/>
    <property type="match status" value="1"/>
</dbReference>
<dbReference type="SUPFAM" id="SSF49493">
    <property type="entry name" value="HSP40/DnaJ peptide-binding domain"/>
    <property type="match status" value="2"/>
</dbReference>
<dbReference type="PANTHER" id="PTHR43096">
    <property type="entry name" value="DNAJ HOMOLOG 1, MITOCHONDRIAL-RELATED"/>
    <property type="match status" value="1"/>
</dbReference>
<feature type="binding site" evidence="8">
    <location>
        <position position="169"/>
    </location>
    <ligand>
        <name>Zn(2+)</name>
        <dbReference type="ChEBI" id="CHEBI:29105"/>
        <label>2</label>
    </ligand>
</feature>
<dbReference type="CDD" id="cd10719">
    <property type="entry name" value="DnaJ_zf"/>
    <property type="match status" value="1"/>
</dbReference>
<keyword evidence="8" id="KW-0963">Cytoplasm</keyword>
<feature type="zinc finger region" description="CR-type" evidence="9">
    <location>
        <begin position="140"/>
        <end position="214"/>
    </location>
</feature>
<dbReference type="GO" id="GO:0009408">
    <property type="term" value="P:response to heat"/>
    <property type="evidence" value="ECO:0007669"/>
    <property type="project" value="InterPro"/>
</dbReference>
<feature type="repeat" description="CXXCXGXG motif" evidence="8">
    <location>
        <begin position="153"/>
        <end position="160"/>
    </location>
</feature>
<keyword evidence="3 8" id="KW-0677">Repeat</keyword>
<dbReference type="SUPFAM" id="SSF46565">
    <property type="entry name" value="Chaperone J-domain"/>
    <property type="match status" value="1"/>
</dbReference>
<dbReference type="CDD" id="cd06257">
    <property type="entry name" value="DnaJ"/>
    <property type="match status" value="1"/>
</dbReference>
<dbReference type="PRINTS" id="PR00625">
    <property type="entry name" value="JDOMAIN"/>
</dbReference>
<feature type="domain" description="CR-type" evidence="11">
    <location>
        <begin position="140"/>
        <end position="214"/>
    </location>
</feature>
<dbReference type="SUPFAM" id="SSF57938">
    <property type="entry name" value="DnaJ/Hsp40 cysteine-rich domain"/>
    <property type="match status" value="1"/>
</dbReference>
<comment type="caution">
    <text evidence="12">The sequence shown here is derived from an EMBL/GenBank/DDBJ whole genome shotgun (WGS) entry which is preliminary data.</text>
</comment>
<dbReference type="InterPro" id="IPR036410">
    <property type="entry name" value="HSP_DnaJ_Cys-rich_dom_sf"/>
</dbReference>
<evidence type="ECO:0000256" key="3">
    <source>
        <dbReference type="ARBA" id="ARBA00022737"/>
    </source>
</evidence>
<dbReference type="Pfam" id="PF00226">
    <property type="entry name" value="DnaJ"/>
    <property type="match status" value="1"/>
</dbReference>
<feature type="binding site" evidence="8">
    <location>
        <position position="188"/>
    </location>
    <ligand>
        <name>Zn(2+)</name>
        <dbReference type="ChEBI" id="CHEBI:29105"/>
        <label>2</label>
    </ligand>
</feature>
<dbReference type="InterPro" id="IPR002939">
    <property type="entry name" value="DnaJ_C"/>
</dbReference>
<keyword evidence="1 8" id="KW-0235">DNA replication</keyword>
<dbReference type="GO" id="GO:0051082">
    <property type="term" value="F:unfolded protein binding"/>
    <property type="evidence" value="ECO:0007669"/>
    <property type="project" value="UniProtKB-UniRule"/>
</dbReference>
<gene>
    <name evidence="8 12" type="primary">dnaJ</name>
    <name evidence="12" type="ORF">C0187_02530</name>
</gene>
<feature type="domain" description="J" evidence="10">
    <location>
        <begin position="4"/>
        <end position="69"/>
    </location>
</feature>
<evidence type="ECO:0000313" key="13">
    <source>
        <dbReference type="Proteomes" id="UP000242881"/>
    </source>
</evidence>
<dbReference type="InterPro" id="IPR001623">
    <property type="entry name" value="DnaJ_domain"/>
</dbReference>
<sequence>MSKSYYDILGVPKTATADEIKKAYRKLARKYHPDVNPGNKEAEAKFKEISEAYAVLSDPEKRKQYDTLGHEAFTSSGQGYNFHDMNFEDLRHFKTGSFSFEDIFEEFFGGGSTKRKSKTASRGEDITYSITLPFEVAIKGGEYEITISRQINCPKCGGKGGEKSICPTCHGTGRINKHTGFFMTQSYCPNCRGEGEIYRSVCDHCGGTGKIHSQERIKVKIPAGVDNGTKIRVPQKGHEGTPGSQPGDLYIVTKISPHLIYDRKGDDIYLNLDIDMFEAAMGAKITVPTPYGAVNITIPAGTETGSKFRLKGKGMPKIDGSGYGDFYVEIRVKIPKIESEIDKQILEGLQKKYRLNLRSGLLEQGKIL</sequence>
<evidence type="ECO:0000259" key="10">
    <source>
        <dbReference type="PROSITE" id="PS50076"/>
    </source>
</evidence>
<reference evidence="12 13" key="1">
    <citation type="submission" date="2018-01" db="EMBL/GenBank/DDBJ databases">
        <title>Metagenomic assembled genomes from two thermal pools in the Uzon Caldera, Kamchatka, Russia.</title>
        <authorList>
            <person name="Wilkins L."/>
            <person name="Ettinger C."/>
        </authorList>
    </citation>
    <scope>NUCLEOTIDE SEQUENCE [LARGE SCALE GENOMIC DNA]</scope>
    <source>
        <strain evidence="12">ZAV-05</strain>
    </source>
</reference>
<evidence type="ECO:0000256" key="6">
    <source>
        <dbReference type="ARBA" id="ARBA00023016"/>
    </source>
</evidence>
<dbReference type="InterPro" id="IPR036869">
    <property type="entry name" value="J_dom_sf"/>
</dbReference>
<proteinExistence type="inferred from homology"/>
<dbReference type="GO" id="GO:0005524">
    <property type="term" value="F:ATP binding"/>
    <property type="evidence" value="ECO:0007669"/>
    <property type="project" value="InterPro"/>
</dbReference>
<keyword evidence="6 8" id="KW-0346">Stress response</keyword>
<dbReference type="FunFam" id="1.10.287.110:FF:000034">
    <property type="entry name" value="Chaperone protein DnaJ"/>
    <property type="match status" value="1"/>
</dbReference>
<comment type="cofactor">
    <cofactor evidence="8">
        <name>Zn(2+)</name>
        <dbReference type="ChEBI" id="CHEBI:29105"/>
    </cofactor>
    <text evidence="8">Binds 2 Zn(2+) ions per monomer.</text>
</comment>
<keyword evidence="4 8" id="KW-0863">Zinc-finger</keyword>
<feature type="repeat" description="CXXCXGXG motif" evidence="8">
    <location>
        <begin position="188"/>
        <end position="195"/>
    </location>
</feature>
<dbReference type="InterPro" id="IPR012724">
    <property type="entry name" value="DnaJ"/>
</dbReference>
<evidence type="ECO:0000256" key="9">
    <source>
        <dbReference type="PROSITE-ProRule" id="PRU00546"/>
    </source>
</evidence>
<dbReference type="EMBL" id="PNIN01000028">
    <property type="protein sequence ID" value="PMP72054.1"/>
    <property type="molecule type" value="Genomic_DNA"/>
</dbReference>
<feature type="repeat" description="CXXCXGXG motif" evidence="8">
    <location>
        <begin position="202"/>
        <end position="209"/>
    </location>
</feature>
<dbReference type="InterPro" id="IPR008971">
    <property type="entry name" value="HSP40/DnaJ_pept-bd"/>
</dbReference>
<dbReference type="FunFam" id="2.60.260.20:FF:000005">
    <property type="entry name" value="Chaperone protein dnaJ 1, mitochondrial"/>
    <property type="match status" value="1"/>
</dbReference>
<keyword evidence="5 8" id="KW-0862">Zinc</keyword>
<dbReference type="Gene3D" id="1.10.287.110">
    <property type="entry name" value="DnaJ domain"/>
    <property type="match status" value="1"/>
</dbReference>
<dbReference type="PROSITE" id="PS51188">
    <property type="entry name" value="ZF_CR"/>
    <property type="match status" value="1"/>
</dbReference>
<accession>A0A2J6WNS2</accession>
<dbReference type="Gene3D" id="6.20.20.10">
    <property type="match status" value="2"/>
</dbReference>
<comment type="subcellular location">
    <subcellularLocation>
        <location evidence="8">Cytoplasm</location>
    </subcellularLocation>
</comment>
<evidence type="ECO:0000256" key="8">
    <source>
        <dbReference type="HAMAP-Rule" id="MF_01152"/>
    </source>
</evidence>
<dbReference type="Pfam" id="PF00684">
    <property type="entry name" value="DnaJ_CXXCXGXG"/>
    <property type="match status" value="1"/>
</dbReference>
<evidence type="ECO:0000256" key="5">
    <source>
        <dbReference type="ARBA" id="ARBA00022833"/>
    </source>
</evidence>
<dbReference type="GO" id="GO:0005737">
    <property type="term" value="C:cytoplasm"/>
    <property type="evidence" value="ECO:0007669"/>
    <property type="project" value="UniProtKB-SubCell"/>
</dbReference>
<feature type="repeat" description="CXXCXGXG motif" evidence="8">
    <location>
        <begin position="166"/>
        <end position="173"/>
    </location>
</feature>
<dbReference type="PANTHER" id="PTHR43096:SF52">
    <property type="entry name" value="DNAJ HOMOLOG 1, MITOCHONDRIAL-RELATED"/>
    <property type="match status" value="1"/>
</dbReference>
<dbReference type="Pfam" id="PF01556">
    <property type="entry name" value="DnaJ_C"/>
    <property type="match status" value="1"/>
</dbReference>
<dbReference type="RefSeq" id="WP_424605201.1">
    <property type="nucleotide sequence ID" value="NZ_JBNAVA010000003.1"/>
</dbReference>
<dbReference type="Proteomes" id="UP000242881">
    <property type="component" value="Unassembled WGS sequence"/>
</dbReference>
<evidence type="ECO:0000256" key="4">
    <source>
        <dbReference type="ARBA" id="ARBA00022771"/>
    </source>
</evidence>
<dbReference type="GO" id="GO:0031072">
    <property type="term" value="F:heat shock protein binding"/>
    <property type="evidence" value="ECO:0007669"/>
    <property type="project" value="InterPro"/>
</dbReference>
<evidence type="ECO:0000256" key="2">
    <source>
        <dbReference type="ARBA" id="ARBA00022723"/>
    </source>
</evidence>
<dbReference type="InterPro" id="IPR001305">
    <property type="entry name" value="HSP_DnaJ_Cys-rich_dom"/>
</dbReference>
<dbReference type="PROSITE" id="PS50076">
    <property type="entry name" value="DNAJ_2"/>
    <property type="match status" value="1"/>
</dbReference>
<dbReference type="SMART" id="SM00271">
    <property type="entry name" value="DnaJ"/>
    <property type="match status" value="1"/>
</dbReference>
<evidence type="ECO:0000313" key="12">
    <source>
        <dbReference type="EMBL" id="PMP72054.1"/>
    </source>
</evidence>
<organism evidence="12 13">
    <name type="scientific">Calditerrivibrio nitroreducens</name>
    <dbReference type="NCBI Taxonomy" id="477976"/>
    <lineage>
        <taxon>Bacteria</taxon>
        <taxon>Pseudomonadati</taxon>
        <taxon>Deferribacterota</taxon>
        <taxon>Deferribacteres</taxon>
        <taxon>Deferribacterales</taxon>
        <taxon>Calditerrivibrionaceae</taxon>
    </lineage>
</organism>
<comment type="function">
    <text evidence="8">Participates actively in the response to hyperosmotic and heat shock by preventing the aggregation of stress-denatured proteins and by disaggregating proteins, also in an autonomous, DnaK-independent fashion. Unfolded proteins bind initially to DnaJ; upon interaction with the DnaJ-bound protein, DnaK hydrolyzes its bound ATP, resulting in the formation of a stable complex. GrpE releases ADP from DnaK; ATP binding to DnaK triggers the release of the substrate protein, thus completing the reaction cycle. Several rounds of ATP-dependent interactions between DnaJ, DnaK and GrpE are required for fully efficient folding. Also involved, together with DnaK and GrpE, in the DNA replication of plasmids through activation of initiation proteins.</text>
</comment>
<keyword evidence="7 8" id="KW-0143">Chaperone</keyword>
<name>A0A2J6WNS2_9BACT</name>
<keyword evidence="2 8" id="KW-0479">Metal-binding</keyword>
<comment type="similarity">
    <text evidence="8">Belongs to the DnaJ family.</text>
</comment>
<evidence type="ECO:0000259" key="11">
    <source>
        <dbReference type="PROSITE" id="PS51188"/>
    </source>
</evidence>
<dbReference type="GO" id="GO:0042026">
    <property type="term" value="P:protein refolding"/>
    <property type="evidence" value="ECO:0007669"/>
    <property type="project" value="TreeGrafter"/>
</dbReference>